<proteinExistence type="predicted"/>
<accession>A0A6M3ITQ2</accession>
<feature type="domain" description="Baseplate hub protein gp44-like N-terminal" evidence="1">
    <location>
        <begin position="4"/>
        <end position="89"/>
    </location>
</feature>
<name>A0A6M3ITQ2_9ZZZZ</name>
<dbReference type="Pfam" id="PF21929">
    <property type="entry name" value="GpP_4th"/>
    <property type="match status" value="1"/>
</dbReference>
<evidence type="ECO:0000259" key="1">
    <source>
        <dbReference type="Pfam" id="PF21683"/>
    </source>
</evidence>
<dbReference type="SUPFAM" id="SSF69279">
    <property type="entry name" value="Phage tail proteins"/>
    <property type="match status" value="2"/>
</dbReference>
<dbReference type="Gene3D" id="3.55.50.10">
    <property type="entry name" value="Baseplate protein-like domains"/>
    <property type="match status" value="1"/>
</dbReference>
<protein>
    <recommendedName>
        <fullName evidence="5">Tail protein</fullName>
    </recommendedName>
</protein>
<evidence type="ECO:0008006" key="5">
    <source>
        <dbReference type="Google" id="ProtNLM"/>
    </source>
</evidence>
<reference evidence="4" key="1">
    <citation type="submission" date="2020-03" db="EMBL/GenBank/DDBJ databases">
        <title>The deep terrestrial virosphere.</title>
        <authorList>
            <person name="Holmfeldt K."/>
            <person name="Nilsson E."/>
            <person name="Simone D."/>
            <person name="Lopez-Fernandez M."/>
            <person name="Wu X."/>
            <person name="de Brujin I."/>
            <person name="Lundin D."/>
            <person name="Andersson A."/>
            <person name="Bertilsson S."/>
            <person name="Dopson M."/>
        </authorList>
    </citation>
    <scope>NUCLEOTIDE SEQUENCE</scope>
    <source>
        <strain evidence="4">MM415B01035</strain>
    </source>
</reference>
<dbReference type="Pfam" id="PF22255">
    <property type="entry name" value="Gp44-like_2nd"/>
    <property type="match status" value="1"/>
</dbReference>
<dbReference type="InterPro" id="IPR053982">
    <property type="entry name" value="Gp44/GpP-like_C"/>
</dbReference>
<dbReference type="Gene3D" id="2.30.300.10">
    <property type="entry name" value="Baseplate protein-like domain - beta roll fold"/>
    <property type="match status" value="1"/>
</dbReference>
<dbReference type="EMBL" id="MT141423">
    <property type="protein sequence ID" value="QJA60876.1"/>
    <property type="molecule type" value="Genomic_DNA"/>
</dbReference>
<dbReference type="AlphaFoldDB" id="A0A6M3ITQ2"/>
<evidence type="ECO:0000313" key="4">
    <source>
        <dbReference type="EMBL" id="QJA60876.1"/>
    </source>
</evidence>
<dbReference type="PIRSF" id="PIRSF004440">
    <property type="entry name" value="GpP"/>
    <property type="match status" value="1"/>
</dbReference>
<gene>
    <name evidence="4" type="ORF">MM415B01035_0018</name>
</gene>
<evidence type="ECO:0000259" key="3">
    <source>
        <dbReference type="Pfam" id="PF22255"/>
    </source>
</evidence>
<dbReference type="InterPro" id="IPR049354">
    <property type="entry name" value="GpP-like_N"/>
</dbReference>
<dbReference type="InterPro" id="IPR023399">
    <property type="entry name" value="Baseplate-like_2-layer_sand"/>
</dbReference>
<sequence length="362" mass="39524">MNSIVLRVRGVTYSGWTSVNIKRSLDQMAGSFSFTAADRYLKDPSKWGIQMGDECVVELNGDLLITGYIEEISTTYGKDNHSISFSGRDKLGDLLDCSYVKADGEKGWKQVRMHWILDDLCSQFGIDVVVDTSAVVQANEEMDYAPDGGTPIANIINELCGVKAVLAVTYGDGKLLLTQAGDVDAHDSLEAGMNILSADMISSNLDRYSLYIVKGQGTGTDTKKLPDFVQPSGQLEDEDIDRYRPLIVLADAEVTNQRCSDLAAWEARVRAGKSRAVEYTVQGFTQSNGDAWPLNALVMVNDPYLGVHGKMLINSVEFRFDDSSGSTTKLGVIHKGAYSLISSPVKGMKLGFDPQTMRSTPL</sequence>
<evidence type="ECO:0000259" key="2">
    <source>
        <dbReference type="Pfam" id="PF21929"/>
    </source>
</evidence>
<dbReference type="Gene3D" id="3.30.1920.10">
    <property type="entry name" value="Baseplate protein-like domains - 2 layer sandwich fold"/>
    <property type="match status" value="1"/>
</dbReference>
<feature type="domain" description="Baseplate hub protein gp44/GpP-like second" evidence="3">
    <location>
        <begin position="92"/>
        <end position="179"/>
    </location>
</feature>
<organism evidence="4">
    <name type="scientific">viral metagenome</name>
    <dbReference type="NCBI Taxonomy" id="1070528"/>
    <lineage>
        <taxon>unclassified sequences</taxon>
        <taxon>metagenomes</taxon>
        <taxon>organismal metagenomes</taxon>
    </lineage>
</organism>
<feature type="domain" description="Baseplate hub protein gp44/GpP-like C-terminal" evidence="2">
    <location>
        <begin position="259"/>
        <end position="338"/>
    </location>
</feature>
<dbReference type="Pfam" id="PF21683">
    <property type="entry name" value="GpP-like_1st"/>
    <property type="match status" value="1"/>
</dbReference>
<dbReference type="InterPro" id="IPR053981">
    <property type="entry name" value="Gp44/GpP-like_2nd"/>
</dbReference>
<dbReference type="InterPro" id="IPR026276">
    <property type="entry name" value="Baseplate_GpP"/>
</dbReference>